<organism evidence="1 2">
    <name type="scientific">Undibacterium nitidum</name>
    <dbReference type="NCBI Taxonomy" id="2762298"/>
    <lineage>
        <taxon>Bacteria</taxon>
        <taxon>Pseudomonadati</taxon>
        <taxon>Pseudomonadota</taxon>
        <taxon>Betaproteobacteria</taxon>
        <taxon>Burkholderiales</taxon>
        <taxon>Oxalobacteraceae</taxon>
        <taxon>Undibacterium</taxon>
    </lineage>
</organism>
<dbReference type="AlphaFoldDB" id="A0A923KSQ9"/>
<comment type="caution">
    <text evidence="1">The sequence shown here is derived from an EMBL/GenBank/DDBJ whole genome shotgun (WGS) entry which is preliminary data.</text>
</comment>
<sequence length="108" mass="12477">MSQRHRYLPIPRISAGMILADELLDKLGHVLLPAGTKLTQNMINSMEHHDVHQLSIVVEETEEEILEDLAAKQKKRDRLKIVFRHAPYDEPTATLKVYVEKYRESTTS</sequence>
<evidence type="ECO:0000313" key="2">
    <source>
        <dbReference type="Proteomes" id="UP000627446"/>
    </source>
</evidence>
<protein>
    <submittedName>
        <fullName evidence="1">Uncharacterized protein</fullName>
    </submittedName>
</protein>
<proteinExistence type="predicted"/>
<accession>A0A923KSQ9</accession>
<dbReference type="RefSeq" id="WP_186914963.1">
    <property type="nucleotide sequence ID" value="NZ_JACOFZ010000001.1"/>
</dbReference>
<keyword evidence="2" id="KW-1185">Reference proteome</keyword>
<reference evidence="1" key="1">
    <citation type="submission" date="2020-08" db="EMBL/GenBank/DDBJ databases">
        <title>Novel species isolated from subtropical streams in China.</title>
        <authorList>
            <person name="Lu H."/>
        </authorList>
    </citation>
    <scope>NUCLEOTIDE SEQUENCE</scope>
    <source>
        <strain evidence="1">LX22W</strain>
    </source>
</reference>
<gene>
    <name evidence="1" type="ORF">H8K36_04045</name>
</gene>
<dbReference type="EMBL" id="JACOFZ010000001">
    <property type="protein sequence ID" value="MBC3880532.1"/>
    <property type="molecule type" value="Genomic_DNA"/>
</dbReference>
<evidence type="ECO:0000313" key="1">
    <source>
        <dbReference type="EMBL" id="MBC3880532.1"/>
    </source>
</evidence>
<name>A0A923KSQ9_9BURK</name>
<dbReference type="Proteomes" id="UP000627446">
    <property type="component" value="Unassembled WGS sequence"/>
</dbReference>